<evidence type="ECO:0000256" key="3">
    <source>
        <dbReference type="PIRSR" id="PIRSR000972-50"/>
    </source>
</evidence>
<dbReference type="InterPro" id="IPR017850">
    <property type="entry name" value="Alkaline_phosphatase_core_sf"/>
</dbReference>
<accession>A0AAD5ULZ1</accession>
<dbReference type="AlphaFoldDB" id="A0AAD5ULZ1"/>
<evidence type="ECO:0000256" key="1">
    <source>
        <dbReference type="ARBA" id="ARBA00008779"/>
    </source>
</evidence>
<dbReference type="PIRSF" id="PIRSF000972">
    <property type="entry name" value="Arylsulf_plant"/>
    <property type="match status" value="1"/>
</dbReference>
<dbReference type="PANTHER" id="PTHR43108">
    <property type="entry name" value="N-ACETYLGLUCOSAMINE-6-SULFATASE FAMILY MEMBER"/>
    <property type="match status" value="1"/>
</dbReference>
<dbReference type="CDD" id="cd16147">
    <property type="entry name" value="G6S"/>
    <property type="match status" value="1"/>
</dbReference>
<organism evidence="5 6">
    <name type="scientific">Boothiomyces macroporosus</name>
    <dbReference type="NCBI Taxonomy" id="261099"/>
    <lineage>
        <taxon>Eukaryota</taxon>
        <taxon>Fungi</taxon>
        <taxon>Fungi incertae sedis</taxon>
        <taxon>Chytridiomycota</taxon>
        <taxon>Chytridiomycota incertae sedis</taxon>
        <taxon>Chytridiomycetes</taxon>
        <taxon>Rhizophydiales</taxon>
        <taxon>Terramycetaceae</taxon>
        <taxon>Boothiomyces</taxon>
    </lineage>
</organism>
<dbReference type="EMBL" id="JADGKB010000004">
    <property type="protein sequence ID" value="KAJ3261800.1"/>
    <property type="molecule type" value="Genomic_DNA"/>
</dbReference>
<comment type="catalytic activity">
    <reaction evidence="2">
        <text>an aryl sulfate + H2O = a phenol + sulfate + H(+)</text>
        <dbReference type="Rhea" id="RHEA:17261"/>
        <dbReference type="ChEBI" id="CHEBI:15377"/>
        <dbReference type="ChEBI" id="CHEBI:15378"/>
        <dbReference type="ChEBI" id="CHEBI:16189"/>
        <dbReference type="ChEBI" id="CHEBI:33853"/>
        <dbReference type="ChEBI" id="CHEBI:140317"/>
        <dbReference type="EC" id="3.1.6.1"/>
    </reaction>
</comment>
<comment type="similarity">
    <text evidence="1 2">Belongs to the sulfatase family.</text>
</comment>
<protein>
    <recommendedName>
        <fullName evidence="2">Arylsulfatase</fullName>
        <shortName evidence="2">AS</shortName>
        <ecNumber evidence="2">3.1.6.1</ecNumber>
    </recommendedName>
    <alternativeName>
        <fullName evidence="2">Aryl-sulfate sulphohydrolase</fullName>
    </alternativeName>
</protein>
<dbReference type="GO" id="GO:0018958">
    <property type="term" value="P:phenol-containing compound metabolic process"/>
    <property type="evidence" value="ECO:0007669"/>
    <property type="project" value="InterPro"/>
</dbReference>
<sequence length="621" mass="69802">MLLQLLIPLAISATIEKKPNIIFFLVDDQDDWTGMEKYMPNFQKLFAQNGTRFENHFINTPLCCPSRMSILSGKTTHNHNLTDTLPPYGGYTQMRALNLDGEYIPTWMQQQGYNTYFTGKLFVEYTLNYGDKNVPVGWNDFDGAVYPFTFDYSNPVFSKNGAKPQFYPNSYHTDVVANKSLAQIKDALSRNQPFFSYIAPIGCHTGVNIQVPLPAPPAIPKVQFTPPIPAPRHENLYPDLKLPISPNFNETDRSDKPVWLQRLPPLTAANKTFLDHMYRSRVLSLLAIDDMIGDVYETIRDAGQLDNTIFVYTADNGYHLGNHGMLQGKESCYEEDIKVPFYASGPGIKKGHVSKLKTSHTDIAPTFAHLAGMSPLPPSIDGAVIPLFGEPAPDLPQRGDFVGIEFWGIKLDEGAEIENLTGVDTPTIYFDPHFTYKGVRICTESKEFCFKYNKLCNGTIELYNLAKDPYEMNNLYPLNGQSVSAKLTRLQNRLDAYLSVMATCKGSTCLNPIQVLHPSEPKISIGDVMSPKYDEQYASYEKFQFLSCSRYFDASIELAFGKPAQFVSPLPDPFTNKRDEVKGKIFDVKGPVEAIAQDVDTLGDWEGMDKMALLLVTRNQH</sequence>
<reference evidence="5" key="1">
    <citation type="submission" date="2020-05" db="EMBL/GenBank/DDBJ databases">
        <title>Phylogenomic resolution of chytrid fungi.</title>
        <authorList>
            <person name="Stajich J.E."/>
            <person name="Amses K."/>
            <person name="Simmons R."/>
            <person name="Seto K."/>
            <person name="Myers J."/>
            <person name="Bonds A."/>
            <person name="Quandt C.A."/>
            <person name="Barry K."/>
            <person name="Liu P."/>
            <person name="Grigoriev I."/>
            <person name="Longcore J.E."/>
            <person name="James T.Y."/>
        </authorList>
    </citation>
    <scope>NUCLEOTIDE SEQUENCE</scope>
    <source>
        <strain evidence="5">PLAUS21</strain>
    </source>
</reference>
<comment type="PTM">
    <text evidence="3">The conversion to 3-oxoalanine (also known as C-formylglycine, FGly), of a serine or cysteine residue in prokaryotes and of a cysteine residue in eukaryotes, is critical for catalytic activity.</text>
</comment>
<evidence type="ECO:0000256" key="2">
    <source>
        <dbReference type="PIRNR" id="PIRNR000972"/>
    </source>
</evidence>
<dbReference type="InterPro" id="IPR000917">
    <property type="entry name" value="Sulfatase_N"/>
</dbReference>
<keyword evidence="2" id="KW-0378">Hydrolase</keyword>
<dbReference type="EC" id="3.1.6.1" evidence="2"/>
<dbReference type="Gene3D" id="3.40.720.10">
    <property type="entry name" value="Alkaline Phosphatase, subunit A"/>
    <property type="match status" value="1"/>
</dbReference>
<dbReference type="PANTHER" id="PTHR43108:SF8">
    <property type="entry name" value="SD21168P"/>
    <property type="match status" value="1"/>
</dbReference>
<proteinExistence type="inferred from homology"/>
<evidence type="ECO:0000259" key="4">
    <source>
        <dbReference type="Pfam" id="PF00884"/>
    </source>
</evidence>
<dbReference type="Pfam" id="PF00884">
    <property type="entry name" value="Sulfatase"/>
    <property type="match status" value="1"/>
</dbReference>
<dbReference type="Proteomes" id="UP001210925">
    <property type="component" value="Unassembled WGS sequence"/>
</dbReference>
<gene>
    <name evidence="5" type="primary">SULF1</name>
    <name evidence="5" type="ORF">HK103_004751</name>
</gene>
<evidence type="ECO:0000313" key="5">
    <source>
        <dbReference type="EMBL" id="KAJ3261800.1"/>
    </source>
</evidence>
<dbReference type="InterPro" id="IPR012083">
    <property type="entry name" value="Arylsulfatase"/>
</dbReference>
<name>A0AAD5ULZ1_9FUNG</name>
<comment type="caution">
    <text evidence="5">The sequence shown here is derived from an EMBL/GenBank/DDBJ whole genome shotgun (WGS) entry which is preliminary data.</text>
</comment>
<dbReference type="GO" id="GO:0005539">
    <property type="term" value="F:glycosaminoglycan binding"/>
    <property type="evidence" value="ECO:0007669"/>
    <property type="project" value="TreeGrafter"/>
</dbReference>
<evidence type="ECO:0000313" key="6">
    <source>
        <dbReference type="Proteomes" id="UP001210925"/>
    </source>
</evidence>
<dbReference type="GO" id="GO:0004065">
    <property type="term" value="F:arylsulfatase activity"/>
    <property type="evidence" value="ECO:0007669"/>
    <property type="project" value="UniProtKB-UniRule"/>
</dbReference>
<dbReference type="GO" id="GO:0008449">
    <property type="term" value="F:N-acetylglucosamine-6-sulfatase activity"/>
    <property type="evidence" value="ECO:0007669"/>
    <property type="project" value="TreeGrafter"/>
</dbReference>
<dbReference type="SUPFAM" id="SSF53649">
    <property type="entry name" value="Alkaline phosphatase-like"/>
    <property type="match status" value="1"/>
</dbReference>
<feature type="modified residue" description="3-oxoalanine (Cys)" evidence="3">
    <location>
        <position position="63"/>
    </location>
</feature>
<keyword evidence="6" id="KW-1185">Reference proteome</keyword>
<feature type="domain" description="Sulfatase N-terminal" evidence="4">
    <location>
        <begin position="19"/>
        <end position="373"/>
    </location>
</feature>